<dbReference type="Gene3D" id="3.40.525.10">
    <property type="entry name" value="CRAL-TRIO lipid binding domain"/>
    <property type="match status" value="1"/>
</dbReference>
<dbReference type="PROSITE" id="PS50191">
    <property type="entry name" value="CRAL_TRIO"/>
    <property type="match status" value="1"/>
</dbReference>
<name>A0ABD2J4Y9_HETSC</name>
<evidence type="ECO:0000313" key="3">
    <source>
        <dbReference type="Proteomes" id="UP001620645"/>
    </source>
</evidence>
<organism evidence="2 3">
    <name type="scientific">Heterodera schachtii</name>
    <name type="common">Sugarbeet cyst nematode worm</name>
    <name type="synonym">Tylenchus schachtii</name>
    <dbReference type="NCBI Taxonomy" id="97005"/>
    <lineage>
        <taxon>Eukaryota</taxon>
        <taxon>Metazoa</taxon>
        <taxon>Ecdysozoa</taxon>
        <taxon>Nematoda</taxon>
        <taxon>Chromadorea</taxon>
        <taxon>Rhabditida</taxon>
        <taxon>Tylenchina</taxon>
        <taxon>Tylenchomorpha</taxon>
        <taxon>Tylenchoidea</taxon>
        <taxon>Heteroderidae</taxon>
        <taxon>Heteroderinae</taxon>
        <taxon>Heterodera</taxon>
    </lineage>
</organism>
<dbReference type="InterPro" id="IPR053302">
    <property type="entry name" value="CRAL-TRIO_domain"/>
</dbReference>
<dbReference type="SMART" id="SM00516">
    <property type="entry name" value="SEC14"/>
    <property type="match status" value="1"/>
</dbReference>
<proteinExistence type="predicted"/>
<dbReference type="InterPro" id="IPR036865">
    <property type="entry name" value="CRAL-TRIO_dom_sf"/>
</dbReference>
<gene>
    <name evidence="2" type="ORF">niasHS_008722</name>
</gene>
<evidence type="ECO:0000259" key="1">
    <source>
        <dbReference type="PROSITE" id="PS50191"/>
    </source>
</evidence>
<reference evidence="2 3" key="1">
    <citation type="submission" date="2024-10" db="EMBL/GenBank/DDBJ databases">
        <authorList>
            <person name="Kim D."/>
        </authorList>
    </citation>
    <scope>NUCLEOTIDE SEQUENCE [LARGE SCALE GENOMIC DNA]</scope>
    <source>
        <strain evidence="2">Taebaek</strain>
    </source>
</reference>
<dbReference type="Gene3D" id="2.60.120.680">
    <property type="entry name" value="GOLD domain"/>
    <property type="match status" value="1"/>
</dbReference>
<dbReference type="PANTHER" id="PTHR47159">
    <property type="entry name" value="PROTEIN CBG07705-RELATED"/>
    <property type="match status" value="1"/>
</dbReference>
<dbReference type="PANTHER" id="PTHR47159:SF6">
    <property type="entry name" value="CRAL-TRIO DOMAIN-CONTAINING PROTEIN"/>
    <property type="match status" value="1"/>
</dbReference>
<sequence>MNEEKRRQLIERVQHVLPTEQLTEFNMDRWLESYGEDIDLCEKMVHDYVKNRKVLGFDEPNFFNGFYSKANIQKFCDIFPQSKLQKGWVNSYDNGIVFVEAGIAEPSKAAKLMRPGEYLSAFFGFLELMLQHVLEQEKLTNRRSWAVCIFDMQNVSILQWVNPLGPMTRSFEARVALAMAYYAEMLSKVVIVNPPHLLNVLFKIMSFLLPKSISNRFHVATNFAEIQKWISPDAVPVGYGGQKIIKDSVLSMGYNPQRKFKDEDLLKAGTIWEHHSISVVPHEHHTLKAGEIFARKFEAKKGQKLVYEYLANRNFVIRLQKENGDFLLPFFPKMCTPILPEEGAVQIDEHSLIKFELKNLSTIFSLKLRIAIKLID</sequence>
<keyword evidence="3" id="KW-1185">Reference proteome</keyword>
<dbReference type="EMBL" id="JBICCN010000242">
    <property type="protein sequence ID" value="KAL3084083.1"/>
    <property type="molecule type" value="Genomic_DNA"/>
</dbReference>
<dbReference type="InterPro" id="IPR001251">
    <property type="entry name" value="CRAL-TRIO_dom"/>
</dbReference>
<accession>A0ABD2J4Y9</accession>
<evidence type="ECO:0000313" key="2">
    <source>
        <dbReference type="EMBL" id="KAL3084083.1"/>
    </source>
</evidence>
<dbReference type="Proteomes" id="UP001620645">
    <property type="component" value="Unassembled WGS sequence"/>
</dbReference>
<dbReference type="AlphaFoldDB" id="A0ABD2J4Y9"/>
<protein>
    <recommendedName>
        <fullName evidence="1">CRAL-TRIO domain-containing protein</fullName>
    </recommendedName>
</protein>
<feature type="domain" description="CRAL-TRIO" evidence="1">
    <location>
        <begin position="96"/>
        <end position="247"/>
    </location>
</feature>
<dbReference type="CDD" id="cd00170">
    <property type="entry name" value="SEC14"/>
    <property type="match status" value="1"/>
</dbReference>
<dbReference type="Pfam" id="PF00650">
    <property type="entry name" value="CRAL_TRIO"/>
    <property type="match status" value="1"/>
</dbReference>
<dbReference type="SUPFAM" id="SSF52087">
    <property type="entry name" value="CRAL/TRIO domain"/>
    <property type="match status" value="1"/>
</dbReference>
<comment type="caution">
    <text evidence="2">The sequence shown here is derived from an EMBL/GenBank/DDBJ whole genome shotgun (WGS) entry which is preliminary data.</text>
</comment>